<dbReference type="EMBL" id="LLXJ01002310">
    <property type="protein sequence ID" value="PKB99163.1"/>
    <property type="molecule type" value="Genomic_DNA"/>
</dbReference>
<reference evidence="1 2" key="2">
    <citation type="submission" date="2017-09" db="EMBL/GenBank/DDBJ databases">
        <title>Extensive intraspecific genome diversity in a model arbuscular mycorrhizal fungus.</title>
        <authorList>
            <person name="Chen E.C."/>
            <person name="Morin E."/>
            <person name="Beaudet D."/>
            <person name="Noel J."/>
            <person name="Ndikumana S."/>
            <person name="Charron P."/>
            <person name="St-Onge C."/>
            <person name="Giorgi J."/>
            <person name="Grigoriev I.V."/>
            <person name="Roux C."/>
            <person name="Martin F.M."/>
            <person name="Corradi N."/>
        </authorList>
    </citation>
    <scope>NUCLEOTIDE SEQUENCE [LARGE SCALE GENOMIC DNA]</scope>
    <source>
        <strain evidence="1 2">A5</strain>
    </source>
</reference>
<proteinExistence type="predicted"/>
<reference evidence="1 2" key="1">
    <citation type="submission" date="2016-04" db="EMBL/GenBank/DDBJ databases">
        <title>Genome analyses suggest a sexual origin of heterokaryosis in a supposedly ancient asexual fungus.</title>
        <authorList>
            <person name="Ropars J."/>
            <person name="Sedzielewska K."/>
            <person name="Noel J."/>
            <person name="Charron P."/>
            <person name="Farinelli L."/>
            <person name="Marton T."/>
            <person name="Kruger M."/>
            <person name="Pelin A."/>
            <person name="Brachmann A."/>
            <person name="Corradi N."/>
        </authorList>
    </citation>
    <scope>NUCLEOTIDE SEQUENCE [LARGE SCALE GENOMIC DNA]</scope>
    <source>
        <strain evidence="1 2">A5</strain>
    </source>
</reference>
<dbReference type="VEuPathDB" id="FungiDB:RhiirFUN_022785"/>
<dbReference type="AlphaFoldDB" id="A0A2N0NX71"/>
<dbReference type="VEuPathDB" id="FungiDB:RhiirA1_453154"/>
<gene>
    <name evidence="1" type="ORF">RhiirA5_430184</name>
</gene>
<evidence type="ECO:0000313" key="1">
    <source>
        <dbReference type="EMBL" id="PKB99163.1"/>
    </source>
</evidence>
<accession>A0A2N0NX71</accession>
<evidence type="ECO:0000313" key="2">
    <source>
        <dbReference type="Proteomes" id="UP000232722"/>
    </source>
</evidence>
<dbReference type="VEuPathDB" id="FungiDB:FUN_014946"/>
<protein>
    <submittedName>
        <fullName evidence="1">Uncharacterized protein</fullName>
    </submittedName>
</protein>
<name>A0A2N0NX71_9GLOM</name>
<dbReference type="Proteomes" id="UP000232722">
    <property type="component" value="Unassembled WGS sequence"/>
</dbReference>
<comment type="caution">
    <text evidence="1">The sequence shown here is derived from an EMBL/GenBank/DDBJ whole genome shotgun (WGS) entry which is preliminary data.</text>
</comment>
<dbReference type="VEuPathDB" id="FungiDB:FUN_022317"/>
<organism evidence="1 2">
    <name type="scientific">Rhizophagus irregularis</name>
    <dbReference type="NCBI Taxonomy" id="588596"/>
    <lineage>
        <taxon>Eukaryota</taxon>
        <taxon>Fungi</taxon>
        <taxon>Fungi incertae sedis</taxon>
        <taxon>Mucoromycota</taxon>
        <taxon>Glomeromycotina</taxon>
        <taxon>Glomeromycetes</taxon>
        <taxon>Glomerales</taxon>
        <taxon>Glomeraceae</taxon>
        <taxon>Rhizophagus</taxon>
    </lineage>
</organism>
<sequence>MSNYKDYDVSLISVGVINTELHFGPFSCYWWVTCNKETELLVPIRLHMKTMTFLKGYNFVITVVKGNREHSEWPGYLCDCGEFYTDEPSISSTNAISTVYQKMFRNKTKFSGPLIMGFDKPTIYEKLLEEVPFRPYFVNLELVHVFVFGIAKSKNSQWGYAGVGFKSSFLFQLEKQRCLFLQEFEDDTCKVTIMQKTQIKKIYYESTPDLVWEKVFSEQVKSAKLIELMKLTGRTLYGIENNLSQELIHAAPSCSLNEWDDDILIEKIFSYYLKRRTSNHVDLHNFLDEWRQQGTIIELHSNLKQLYPIDHQLSERELNAWRMILRNIGCHNITPFLKQESKYEFWTRSPHSNIEQNALKQLHELGFLLKRPMDSENFWSCFQKSLTVNKKGINGKQRILSIIADDFKYDELHKQLSVSNDLISRARKHCRLYGPGNSSMKKPSFTRERLPIEKIQEFENFISDKAHVIMSSYKTDSKTGAPVKYLRDTKQTLWEKFHAEFPDGIRRTTFMTKLQGNEYVYKEDLGGLCSTCSRYGYEIFDDIRKLIESKIADILIKKQLLNDLEKLQRFLKRDYEKNLDISDKGTTKHNSCISYCLLWAFGVCTEQHTHASEECAKLFTLFKHLKNQLSMDLHEDLDEYQNHLLYFLAHQARKVYLNAQFNANLLELDENGAVLVVDYKMKILPKSSRETKAEFFGKKGWTLHSILMYTKKLGSQKLDIHAYDHWSMDARQDSWFTASSLHAVIESLENKPKWIIIISDNGPHYHNADLMMILGHWLDWYQINVKKWVFLEAGEAKTTIDSHHAQITHAIKRQVRLGLDIMEGVDIETAIREIQGTSVAHLEPNRTRDQNKKAKNTLPGNSNLFEWTWPGDGPMEGYILGREVPNIGEWTQFSPARIANLQKNKIEIPKPTVSAHTVPKSQWIVSMPNTSGIDPKRLTKEQLSLELTKRKINVVKTAKRDELIRELELAITNNIEIIQDTSDASEEKGASEEKENTNIICSNSFQDFPLESGWALKSKQKYGKRGSGKRLSKRVWKILEEYFLEGDVDKSKRYTAATMLESLKKKVEGGELGDDEIPKLQTVQSWISRYSAQHRQKMAEIPLNK</sequence>